<keyword evidence="4" id="KW-1185">Reference proteome</keyword>
<feature type="domain" description="ABC1 atypical kinase-like" evidence="2">
    <location>
        <begin position="176"/>
        <end position="417"/>
    </location>
</feature>
<protein>
    <recommendedName>
        <fullName evidence="2">ABC1 atypical kinase-like domain-containing protein</fullName>
    </recommendedName>
</protein>
<evidence type="ECO:0000259" key="2">
    <source>
        <dbReference type="Pfam" id="PF03109"/>
    </source>
</evidence>
<dbReference type="InterPro" id="IPR004147">
    <property type="entry name" value="ABC1_dom"/>
</dbReference>
<evidence type="ECO:0000313" key="3">
    <source>
        <dbReference type="EMBL" id="KAL1522722.1"/>
    </source>
</evidence>
<comment type="similarity">
    <text evidence="1">Belongs to the protein kinase superfamily. ADCK protein kinase family.</text>
</comment>
<accession>A0AB34JP55</accession>
<dbReference type="AlphaFoldDB" id="A0AB34JP55"/>
<organism evidence="3 4">
    <name type="scientific">Prymnesium parvum</name>
    <name type="common">Toxic golden alga</name>
    <dbReference type="NCBI Taxonomy" id="97485"/>
    <lineage>
        <taxon>Eukaryota</taxon>
        <taxon>Haptista</taxon>
        <taxon>Haptophyta</taxon>
        <taxon>Prymnesiophyceae</taxon>
        <taxon>Prymnesiales</taxon>
        <taxon>Prymnesiaceae</taxon>
        <taxon>Prymnesium</taxon>
    </lineage>
</organism>
<comment type="caution">
    <text evidence="3">The sequence shown here is derived from an EMBL/GenBank/DDBJ whole genome shotgun (WGS) entry which is preliminary data.</text>
</comment>
<proteinExistence type="inferred from homology"/>
<sequence length="558" mass="61127">MASFRSSTSARVPFIVHCGMRRATMLSFSPPRALGIRSLSTLRVGVIGVVVSPLLRSRWDCGTSACASIATLPAEPLAAAAAPPPPPPRRSLIAQWAAAAIRLLASVRRIVYLCLLFTPLLVTWPLCGAGRRRRLWWRYCVFAAESAGALVIKLAQWASSRPDLFGEDVCGHFTHLQDKTAPHSWRATLAALDASLGPGWSERLALEREPIGSGCIAQVHRGWLHAEGSPPRQVAVKVVHPGVREVIAQDIGMLQGLGEALQKLPRLRWLNPKGMVDEFSKMLLMQLDLRVEAENLLTFRNNFAGHAELDILFPEPLPPYVCADVLVESYIEGIPFLKWAAEVADAKARRQVCNQGIDAFIKMLFEDNFTHGDLHPGNIFVTTEGKLAFLDAGIAIRYTESDHNHLVEVLSCFLRYDGCAGAKLMADQSEDQESLFDIDGFCNKIEAMVLWQRDTPTFFDQIGPCIATICNAACDHHVKLRSGFVAIALSVKVVEGAVVQADPLAVVAPRAKAVIVREHARRKGRAMLNRSLITGELLNSSGDSFEKRLAEAKSAPTN</sequence>
<dbReference type="InterPro" id="IPR052402">
    <property type="entry name" value="ADCK_kinase"/>
</dbReference>
<dbReference type="InterPro" id="IPR044095">
    <property type="entry name" value="ADCK2_dom"/>
</dbReference>
<name>A0AB34JP55_PRYPA</name>
<dbReference type="CDD" id="cd13971">
    <property type="entry name" value="ADCK2-like"/>
    <property type="match status" value="1"/>
</dbReference>
<dbReference type="Gene3D" id="1.10.510.10">
    <property type="entry name" value="Transferase(Phosphotransferase) domain 1"/>
    <property type="match status" value="1"/>
</dbReference>
<dbReference type="Proteomes" id="UP001515480">
    <property type="component" value="Unassembled WGS sequence"/>
</dbReference>
<dbReference type="PANTHER" id="PTHR45890:SF1">
    <property type="entry name" value="AARF DOMAIN CONTAINING KINASE 2"/>
    <property type="match status" value="1"/>
</dbReference>
<gene>
    <name evidence="3" type="ORF">AB1Y20_017697</name>
</gene>
<reference evidence="3 4" key="1">
    <citation type="journal article" date="2024" name="Science">
        <title>Giant polyketide synthase enzymes in the biosynthesis of giant marine polyether toxins.</title>
        <authorList>
            <person name="Fallon T.R."/>
            <person name="Shende V.V."/>
            <person name="Wierzbicki I.H."/>
            <person name="Pendleton A.L."/>
            <person name="Watervoot N.F."/>
            <person name="Auber R.P."/>
            <person name="Gonzalez D.J."/>
            <person name="Wisecaver J.H."/>
            <person name="Moore B.S."/>
        </authorList>
    </citation>
    <scope>NUCLEOTIDE SEQUENCE [LARGE SCALE GENOMIC DNA]</scope>
    <source>
        <strain evidence="3 4">12B1</strain>
    </source>
</reference>
<dbReference type="GO" id="GO:0005739">
    <property type="term" value="C:mitochondrion"/>
    <property type="evidence" value="ECO:0007669"/>
    <property type="project" value="TreeGrafter"/>
</dbReference>
<dbReference type="InterPro" id="IPR011009">
    <property type="entry name" value="Kinase-like_dom_sf"/>
</dbReference>
<dbReference type="EMBL" id="JBGBPQ010000006">
    <property type="protein sequence ID" value="KAL1522722.1"/>
    <property type="molecule type" value="Genomic_DNA"/>
</dbReference>
<dbReference type="SUPFAM" id="SSF56112">
    <property type="entry name" value="Protein kinase-like (PK-like)"/>
    <property type="match status" value="1"/>
</dbReference>
<dbReference type="Pfam" id="PF03109">
    <property type="entry name" value="ABC1"/>
    <property type="match status" value="1"/>
</dbReference>
<dbReference type="PANTHER" id="PTHR45890">
    <property type="entry name" value="AARF DOMAIN CONTAINING KINASE 2 (PREDICTED)"/>
    <property type="match status" value="1"/>
</dbReference>
<evidence type="ECO:0000256" key="1">
    <source>
        <dbReference type="ARBA" id="ARBA00009670"/>
    </source>
</evidence>
<evidence type="ECO:0000313" key="4">
    <source>
        <dbReference type="Proteomes" id="UP001515480"/>
    </source>
</evidence>